<protein>
    <submittedName>
        <fullName evidence="2">Uncharacterized protein</fullName>
    </submittedName>
</protein>
<dbReference type="RefSeq" id="WP_074492715.1">
    <property type="nucleotide sequence ID" value="NZ_FPAM01000003.1"/>
</dbReference>
<name>A0A1Q6A6F9_9SPHI</name>
<dbReference type="STRING" id="1302689.RG47T_5060"/>
<sequence>MKKITLLSLVLVSLLSACKKDNSTTKIEYSISAKKNNAVWVSANPYTGYVNPSIKDSILIIAHVGEETLGIKFKSKGVSTYQSTEINAYYWNTVGQDAIVATYNLSSDASNKLVINSYDEAKNLMRGSFSLTLKKTYGNSGFPTEVVFTNGELITYVQSPSVPIN</sequence>
<evidence type="ECO:0000313" key="2">
    <source>
        <dbReference type="EMBL" id="OKS89576.1"/>
    </source>
</evidence>
<keyword evidence="1" id="KW-0732">Signal</keyword>
<dbReference type="PROSITE" id="PS51257">
    <property type="entry name" value="PROKAR_LIPOPROTEIN"/>
    <property type="match status" value="1"/>
</dbReference>
<accession>A0A1Q6A6F9</accession>
<proteinExistence type="predicted"/>
<feature type="chain" id="PRO_5010283070" evidence="1">
    <location>
        <begin position="20"/>
        <end position="165"/>
    </location>
</feature>
<dbReference type="Proteomes" id="UP000186720">
    <property type="component" value="Unassembled WGS sequence"/>
</dbReference>
<dbReference type="AlphaFoldDB" id="A0A1Q6A6F9"/>
<gene>
    <name evidence="2" type="ORF">RG47T_5060</name>
</gene>
<reference evidence="2 3" key="1">
    <citation type="submission" date="2016-11" db="EMBL/GenBank/DDBJ databases">
        <title>Whole Genome Sequencing of Mucilaginibacter polytrichastri RG4-7(T) isolated from the moss sample.</title>
        <authorList>
            <person name="Li Y."/>
        </authorList>
    </citation>
    <scope>NUCLEOTIDE SEQUENCE [LARGE SCALE GENOMIC DNA]</scope>
    <source>
        <strain evidence="2 3">RG4-7</strain>
    </source>
</reference>
<organism evidence="2 3">
    <name type="scientific">Mucilaginibacter polytrichastri</name>
    <dbReference type="NCBI Taxonomy" id="1302689"/>
    <lineage>
        <taxon>Bacteria</taxon>
        <taxon>Pseudomonadati</taxon>
        <taxon>Bacteroidota</taxon>
        <taxon>Sphingobacteriia</taxon>
        <taxon>Sphingobacteriales</taxon>
        <taxon>Sphingobacteriaceae</taxon>
        <taxon>Mucilaginibacter</taxon>
    </lineage>
</organism>
<dbReference type="EMBL" id="MPPL01000001">
    <property type="protein sequence ID" value="OKS89576.1"/>
    <property type="molecule type" value="Genomic_DNA"/>
</dbReference>
<keyword evidence="3" id="KW-1185">Reference proteome</keyword>
<comment type="caution">
    <text evidence="2">The sequence shown here is derived from an EMBL/GenBank/DDBJ whole genome shotgun (WGS) entry which is preliminary data.</text>
</comment>
<feature type="signal peptide" evidence="1">
    <location>
        <begin position="1"/>
        <end position="19"/>
    </location>
</feature>
<evidence type="ECO:0000256" key="1">
    <source>
        <dbReference type="SAM" id="SignalP"/>
    </source>
</evidence>
<evidence type="ECO:0000313" key="3">
    <source>
        <dbReference type="Proteomes" id="UP000186720"/>
    </source>
</evidence>